<feature type="transmembrane region" description="Helical" evidence="1">
    <location>
        <begin position="48"/>
        <end position="64"/>
    </location>
</feature>
<evidence type="ECO:0000313" key="2">
    <source>
        <dbReference type="EMBL" id="AGQ18966.1"/>
    </source>
</evidence>
<keyword evidence="1" id="KW-0812">Transmembrane</keyword>
<organism evidence="2">
    <name type="scientific">Candidatus Actinomarina minuta</name>
    <dbReference type="NCBI Taxonomy" id="1389454"/>
    <lineage>
        <taxon>Bacteria</taxon>
        <taxon>Bacillati</taxon>
        <taxon>Actinomycetota</taxon>
        <taxon>Actinomycetes</taxon>
        <taxon>Candidatus Actinomarinidae</taxon>
        <taxon>Candidatus Actinomarinales</taxon>
        <taxon>Candidatus Actinomarineae</taxon>
        <taxon>Candidatus Actinomarinaceae</taxon>
        <taxon>Candidatus Actinomarina</taxon>
    </lineage>
</organism>
<proteinExistence type="predicted"/>
<feature type="transmembrane region" description="Helical" evidence="1">
    <location>
        <begin position="15"/>
        <end position="36"/>
    </location>
</feature>
<protein>
    <submittedName>
        <fullName evidence="2">MedDCM-OCT-S29-C46-cds26</fullName>
    </submittedName>
</protein>
<sequence length="71" mass="8154">MDTGNIISFLKKFSFGRLIGSGIVLRVLIAIVDGIFELEINELPNFNFFIFGLALAYTILWMFNKSYIEEE</sequence>
<dbReference type="AlphaFoldDB" id="S5DJH8"/>
<name>S5DJH8_9ACTN</name>
<keyword evidence="1" id="KW-1133">Transmembrane helix</keyword>
<keyword evidence="1" id="KW-0472">Membrane</keyword>
<dbReference type="EMBL" id="KC811117">
    <property type="protein sequence ID" value="AGQ18966.1"/>
    <property type="molecule type" value="Genomic_DNA"/>
</dbReference>
<reference evidence="2" key="1">
    <citation type="journal article" date="2013" name="Sci. Rep.">
        <title>Metagenomics uncovers a new group of low GC and ultra-small marine Actinobacteria.</title>
        <authorList>
            <person name="Ghai R."/>
            <person name="Mizuno C.M."/>
            <person name="Picazo A."/>
            <person name="Camacho A."/>
            <person name="Rodriguez-Valera F."/>
        </authorList>
    </citation>
    <scope>NUCLEOTIDE SEQUENCE</scope>
</reference>
<evidence type="ECO:0000256" key="1">
    <source>
        <dbReference type="SAM" id="Phobius"/>
    </source>
</evidence>
<accession>S5DJH8</accession>